<sequence length="46" mass="4882">MVNPFKIFVLIGVVLAIALAVGFVIVVFFQTGAQPQSLPVPGTRLL</sequence>
<organism evidence="2 3">
    <name type="scientific">Lacisediminihabitans changchengi</name>
    <dbReference type="NCBI Taxonomy" id="2787634"/>
    <lineage>
        <taxon>Bacteria</taxon>
        <taxon>Bacillati</taxon>
        <taxon>Actinomycetota</taxon>
        <taxon>Actinomycetes</taxon>
        <taxon>Micrococcales</taxon>
        <taxon>Microbacteriaceae</taxon>
        <taxon>Lacisediminihabitans</taxon>
    </lineage>
</organism>
<protein>
    <submittedName>
        <fullName evidence="2">Uncharacterized protein</fullName>
    </submittedName>
</protein>
<gene>
    <name evidence="2" type="ORF">IV501_14500</name>
</gene>
<dbReference type="Proteomes" id="UP000636458">
    <property type="component" value="Unassembled WGS sequence"/>
</dbReference>
<dbReference type="RefSeq" id="WP_200557083.1">
    <property type="nucleotide sequence ID" value="NZ_JAEPES010000005.1"/>
</dbReference>
<evidence type="ECO:0000256" key="1">
    <source>
        <dbReference type="SAM" id="Phobius"/>
    </source>
</evidence>
<name>A0A934SLJ0_9MICO</name>
<dbReference type="AlphaFoldDB" id="A0A934SLJ0"/>
<evidence type="ECO:0000313" key="2">
    <source>
        <dbReference type="EMBL" id="MBK4348846.1"/>
    </source>
</evidence>
<proteinExistence type="predicted"/>
<feature type="transmembrane region" description="Helical" evidence="1">
    <location>
        <begin position="7"/>
        <end position="29"/>
    </location>
</feature>
<comment type="caution">
    <text evidence="2">The sequence shown here is derived from an EMBL/GenBank/DDBJ whole genome shotgun (WGS) entry which is preliminary data.</text>
</comment>
<evidence type="ECO:0000313" key="3">
    <source>
        <dbReference type="Proteomes" id="UP000636458"/>
    </source>
</evidence>
<reference evidence="2" key="1">
    <citation type="submission" date="2021-01" db="EMBL/GenBank/DDBJ databases">
        <title>Lacisediminihabitans sp. nov. strain G11-30, isolated from Antarctic Soil.</title>
        <authorList>
            <person name="Li J."/>
        </authorList>
    </citation>
    <scope>NUCLEOTIDE SEQUENCE</scope>
    <source>
        <strain evidence="2">G11-30</strain>
    </source>
</reference>
<keyword evidence="1" id="KW-0472">Membrane</keyword>
<keyword evidence="1" id="KW-0812">Transmembrane</keyword>
<dbReference type="EMBL" id="JAEPES010000005">
    <property type="protein sequence ID" value="MBK4348846.1"/>
    <property type="molecule type" value="Genomic_DNA"/>
</dbReference>
<accession>A0A934SLJ0</accession>
<keyword evidence="1" id="KW-1133">Transmembrane helix</keyword>
<keyword evidence="3" id="KW-1185">Reference proteome</keyword>